<dbReference type="InterPro" id="IPR038475">
    <property type="entry name" value="RecG_C_sf"/>
</dbReference>
<dbReference type="PANTHER" id="PTHR30595:SF6">
    <property type="entry name" value="SCHLAFEN ALBA-2 DOMAIN-CONTAINING PROTEIN"/>
    <property type="match status" value="1"/>
</dbReference>
<feature type="domain" description="Schlafen AlbA-2" evidence="1">
    <location>
        <begin position="17"/>
        <end position="129"/>
    </location>
</feature>
<organism evidence="2 3">
    <name type="scientific">Trichlorobacter thiogenes</name>
    <dbReference type="NCBI Taxonomy" id="115783"/>
    <lineage>
        <taxon>Bacteria</taxon>
        <taxon>Pseudomonadati</taxon>
        <taxon>Thermodesulfobacteriota</taxon>
        <taxon>Desulfuromonadia</taxon>
        <taxon>Geobacterales</taxon>
        <taxon>Geobacteraceae</taxon>
        <taxon>Trichlorobacter</taxon>
    </lineage>
</organism>
<dbReference type="Gene3D" id="3.30.950.30">
    <property type="entry name" value="Schlafen, AAA domain"/>
    <property type="match status" value="1"/>
</dbReference>
<dbReference type="AlphaFoldDB" id="A0A1T4LQT6"/>
<evidence type="ECO:0000259" key="1">
    <source>
        <dbReference type="Pfam" id="PF04326"/>
    </source>
</evidence>
<keyword evidence="3" id="KW-1185">Reference proteome</keyword>
<dbReference type="Gene3D" id="3.30.565.60">
    <property type="match status" value="1"/>
</dbReference>
<accession>A0A1T4LQT6</accession>
<gene>
    <name evidence="2" type="ORF">SAMN02745119_01017</name>
</gene>
<keyword evidence="2" id="KW-0067">ATP-binding</keyword>
<evidence type="ECO:0000313" key="2">
    <source>
        <dbReference type="EMBL" id="SJZ57119.1"/>
    </source>
</evidence>
<keyword evidence="2" id="KW-0378">Hydrolase</keyword>
<dbReference type="InterPro" id="IPR007421">
    <property type="entry name" value="Schlafen_AlbA_2_dom"/>
</dbReference>
<reference evidence="3" key="1">
    <citation type="submission" date="2017-02" db="EMBL/GenBank/DDBJ databases">
        <authorList>
            <person name="Varghese N."/>
            <person name="Submissions S."/>
        </authorList>
    </citation>
    <scope>NUCLEOTIDE SEQUENCE [LARGE SCALE GENOMIC DNA]</scope>
    <source>
        <strain evidence="3">ATCC BAA-34</strain>
    </source>
</reference>
<dbReference type="EMBL" id="FUWR01000003">
    <property type="protein sequence ID" value="SJZ57119.1"/>
    <property type="molecule type" value="Genomic_DNA"/>
</dbReference>
<sequence length="469" mass="53850">MSISIPELERLMAAPREDEHLEFKEAKNQYDTTKLYRYCVALANEGGGRFILGVTDKKPRRVVGSTAFPNTSNIQAKIFEKLRFRVDVEEVSHPDGRVVIFQIPSRPAGTAYQFEGAYLMRSTEDTVSMTEDRLRSIFSEGKADWLAQNTMQGCSADEVVRLLDSQSYFDLLKLPYPANREGVLDRFERERLIVRQGEQWGITSLGAILLAKRLDEFPDLARKAPRVIVYEGTSKLHTRLDKPGSKGYAVGFEGLIDFVNGQIPSNEVIETALRHEVKMFPEIAVRELVANALIHQDFMESGSSVMIEIYSDRIEIANPGKPFIPPERFIDEYQSRNERLADLMRRMGICEEKGSGVDKVIHAAEVYQLPAPDFRIGERHTKAILFSHKEFEEMDRNDRIRACYQHCCLRYVMNQKMTNQSLRDRFKLPEKKTESVSRVIRDTMDAEIIKLADPTITSLRYRSYVPFWA</sequence>
<dbReference type="STRING" id="115783.SAMN02745119_01017"/>
<protein>
    <submittedName>
        <fullName evidence="2">ATP-dependent DNA helicase RecG</fullName>
    </submittedName>
</protein>
<dbReference type="OrthoDB" id="9789524at2"/>
<dbReference type="GO" id="GO:0004386">
    <property type="term" value="F:helicase activity"/>
    <property type="evidence" value="ECO:0007669"/>
    <property type="project" value="UniProtKB-KW"/>
</dbReference>
<dbReference type="Pfam" id="PF04326">
    <property type="entry name" value="SLFN_AlbA_2"/>
    <property type="match status" value="1"/>
</dbReference>
<dbReference type="Pfam" id="PF13749">
    <property type="entry name" value="HATPase_c_4"/>
    <property type="match status" value="1"/>
</dbReference>
<dbReference type="InterPro" id="IPR038461">
    <property type="entry name" value="Schlafen_AlbA_2_dom_sf"/>
</dbReference>
<evidence type="ECO:0000313" key="3">
    <source>
        <dbReference type="Proteomes" id="UP000190102"/>
    </source>
</evidence>
<dbReference type="Proteomes" id="UP000190102">
    <property type="component" value="Unassembled WGS sequence"/>
</dbReference>
<name>A0A1T4LQT6_9BACT</name>
<keyword evidence="2" id="KW-0547">Nucleotide-binding</keyword>
<proteinExistence type="predicted"/>
<dbReference type="RefSeq" id="WP_078789289.1">
    <property type="nucleotide sequence ID" value="NZ_FUWR01000003.1"/>
</dbReference>
<dbReference type="PANTHER" id="PTHR30595">
    <property type="entry name" value="GLPR-RELATED TRANSCRIPTIONAL REPRESSOR"/>
    <property type="match status" value="1"/>
</dbReference>
<keyword evidence="2" id="KW-0347">Helicase</keyword>